<feature type="compositionally biased region" description="Basic and acidic residues" evidence="2">
    <location>
        <begin position="956"/>
        <end position="966"/>
    </location>
</feature>
<keyword evidence="4" id="KW-1185">Reference proteome</keyword>
<feature type="region of interest" description="Disordered" evidence="2">
    <location>
        <begin position="285"/>
        <end position="382"/>
    </location>
</feature>
<keyword evidence="1" id="KW-0175">Coiled coil</keyword>
<organism evidence="3 4">
    <name type="scientific">Cyprinus carpio carpio</name>
    <dbReference type="NCBI Taxonomy" id="630221"/>
    <lineage>
        <taxon>Eukaryota</taxon>
        <taxon>Metazoa</taxon>
        <taxon>Chordata</taxon>
        <taxon>Craniata</taxon>
        <taxon>Vertebrata</taxon>
        <taxon>Euteleostomi</taxon>
        <taxon>Actinopterygii</taxon>
        <taxon>Neopterygii</taxon>
        <taxon>Teleostei</taxon>
        <taxon>Ostariophysi</taxon>
        <taxon>Cypriniformes</taxon>
        <taxon>Cyprinidae</taxon>
        <taxon>Cyprininae</taxon>
        <taxon>Cyprinus</taxon>
    </lineage>
</organism>
<feature type="coiled-coil region" evidence="1">
    <location>
        <begin position="392"/>
        <end position="433"/>
    </location>
</feature>
<feature type="compositionally biased region" description="Low complexity" evidence="2">
    <location>
        <begin position="71"/>
        <end position="85"/>
    </location>
</feature>
<feature type="compositionally biased region" description="Low complexity" evidence="2">
    <location>
        <begin position="981"/>
        <end position="997"/>
    </location>
</feature>
<reference evidence="3" key="1">
    <citation type="submission" date="2025-08" db="UniProtKB">
        <authorList>
            <consortium name="Ensembl"/>
        </authorList>
    </citation>
    <scope>IDENTIFICATION</scope>
</reference>
<dbReference type="PANTHER" id="PTHR45615">
    <property type="entry name" value="MYOSIN HEAVY CHAIN, NON-MUSCLE"/>
    <property type="match status" value="1"/>
</dbReference>
<feature type="coiled-coil region" evidence="1">
    <location>
        <begin position="231"/>
        <end position="258"/>
    </location>
</feature>
<accession>A0A8C1A693</accession>
<feature type="compositionally biased region" description="Polar residues" evidence="2">
    <location>
        <begin position="91"/>
        <end position="101"/>
    </location>
</feature>
<dbReference type="AlphaFoldDB" id="A0A8C1A693"/>
<feature type="compositionally biased region" description="Polar residues" evidence="2">
    <location>
        <begin position="944"/>
        <end position="955"/>
    </location>
</feature>
<feature type="compositionally biased region" description="Low complexity" evidence="2">
    <location>
        <begin position="350"/>
        <end position="378"/>
    </location>
</feature>
<dbReference type="PANTHER" id="PTHR45615:SF80">
    <property type="entry name" value="GRIP DOMAIN-CONTAINING PROTEIN"/>
    <property type="match status" value="1"/>
</dbReference>
<feature type="region of interest" description="Disordered" evidence="2">
    <location>
        <begin position="944"/>
        <end position="1005"/>
    </location>
</feature>
<dbReference type="Ensembl" id="ENSCCRT00000013275.2">
    <property type="protein sequence ID" value="ENSCCRP00000012121.2"/>
    <property type="gene ID" value="ENSCCRG00000006707.2"/>
</dbReference>
<sequence>MKKAGRPVGNKAASGGGKGDTVIAGTSAGKSAVKSPTTAPLSKVKSSDDLLAAMAGSSAGTNSSVAKGKKSTSTQSTSCGTNTNNPDTKIKTTSGPSGKRTSSTASKESNSSRDRLRNSRNSSSKKQSSSGASDRAQPRHSRGLAQTSDSESRMSKSKSDGQLSDKVALEAKVKNLLGLAKSKDVEILQLRGELRDMRVQLGLPEEDEEDERPPEREAAAVITAADVESTLLLLQEQNQAIRGELNLLKNENRMLKDRLNALGFSLEQRLDGAEKIFGFPSASAELASSGGGGGHGDCATVASSVEGSAPGSMEDLLTGGQRSGSTDNLDSESSEVYQAVTSSDDALDAPSGCGSSSSSESEGGAPACRSSSRKGSSGNTSEVSVACLTERIHQMEENQHSTSEELQATLQELGDLQQITQELNGENERLGEEKVLLMDSLCQQSDKLEHCGRQIEYFRSLLDEHGVTYSVDEDIKSGRYLELEQRYVELAENASFEREQLLGVQQHLSNTLKMAEQDNAEAQNVIAALKERNHHMERLLEVERQERAGMAAVLEECKAVVSNDQSELSRCRVLLEQERQKVAELYSIHNAGDKSDIHQLLEGVRLDKEEAEAKAAKLQDDLGHARNEVACLQDTMNKLDAEYRDFQSEVQKELAEQKRALEKQRKDLQEKETEIGDMKETIFELEDEVEQHRAVKLHDNLIISDLESSMKKLQDQKHDMEREIKILHRKLREESAEWRQFQADLQTAVVIANDIKSEAQEEIGDLRRRLQEAQEKNEKLSKEIDEVKNRKQDEERGRVYNYMNAVERDLAALRQGMGLSRRPSTSSEPSPTVKTLIKSFDSASQGPGANGTAVAAAAAAAASTTTSAPLPRTPLSPSPMKTPPAAAVSPMQRHSITGSMAAAKPLSSLTDKRPSYTDISMPAEHLLRAANSSRPASALQRVSNMDTTKTITVSRRSSEEAKRDISAPDGGPASSLISMGSAAPPLSLSSSSSPTASVNPTARSRLRTSTLPTLAAAGMMDWPSALSFTRTCLLIFPIKSSAVRTRDEILAWPSKQQKVWESSPLWTSMTWSIQKDQTGRVL</sequence>
<proteinExistence type="predicted"/>
<name>A0A8C1A693_CYPCA</name>
<feature type="compositionally biased region" description="Low complexity" evidence="2">
    <location>
        <begin position="119"/>
        <end position="135"/>
    </location>
</feature>
<evidence type="ECO:0000313" key="3">
    <source>
        <dbReference type="Ensembl" id="ENSCCRP00000012121.2"/>
    </source>
</evidence>
<evidence type="ECO:0000256" key="2">
    <source>
        <dbReference type="SAM" id="MobiDB-lite"/>
    </source>
</evidence>
<feature type="region of interest" description="Disordered" evidence="2">
    <location>
        <begin position="1"/>
        <end position="166"/>
    </location>
</feature>
<feature type="coiled-coil region" evidence="1">
    <location>
        <begin position="480"/>
        <end position="546"/>
    </location>
</feature>
<feature type="compositionally biased region" description="Basic and acidic residues" evidence="2">
    <location>
        <begin position="150"/>
        <end position="159"/>
    </location>
</feature>
<dbReference type="Proteomes" id="UP001108240">
    <property type="component" value="Unplaced"/>
</dbReference>
<protein>
    <submittedName>
        <fullName evidence="3">Sperm antigen with calponin homology and coiled-coil domains 1-like a</fullName>
    </submittedName>
</protein>
<feature type="compositionally biased region" description="Polar residues" evidence="2">
    <location>
        <begin position="334"/>
        <end position="344"/>
    </location>
</feature>
<reference evidence="3" key="2">
    <citation type="submission" date="2025-09" db="UniProtKB">
        <authorList>
            <consortium name="Ensembl"/>
        </authorList>
    </citation>
    <scope>IDENTIFICATION</scope>
</reference>
<feature type="compositionally biased region" description="Pro residues" evidence="2">
    <location>
        <begin position="871"/>
        <end position="882"/>
    </location>
</feature>
<feature type="region of interest" description="Disordered" evidence="2">
    <location>
        <begin position="865"/>
        <end position="886"/>
    </location>
</feature>
<evidence type="ECO:0000313" key="4">
    <source>
        <dbReference type="Proteomes" id="UP001108240"/>
    </source>
</evidence>
<dbReference type="GeneTree" id="ENSGT00940000153592"/>
<feature type="coiled-coil region" evidence="1">
    <location>
        <begin position="601"/>
        <end position="797"/>
    </location>
</feature>
<evidence type="ECO:0000256" key="1">
    <source>
        <dbReference type="SAM" id="Coils"/>
    </source>
</evidence>